<dbReference type="EMBL" id="MGEH01000004">
    <property type="protein sequence ID" value="OGL79609.1"/>
    <property type="molecule type" value="Genomic_DNA"/>
</dbReference>
<dbReference type="AlphaFoldDB" id="A0A1F7UMX0"/>
<comment type="caution">
    <text evidence="1">The sequence shown here is derived from an EMBL/GenBank/DDBJ whole genome shotgun (WGS) entry which is preliminary data.</text>
</comment>
<gene>
    <name evidence="1" type="ORF">A3E39_00600</name>
</gene>
<proteinExistence type="predicted"/>
<evidence type="ECO:0000313" key="2">
    <source>
        <dbReference type="Proteomes" id="UP000176603"/>
    </source>
</evidence>
<evidence type="ECO:0000313" key="1">
    <source>
        <dbReference type="EMBL" id="OGL79609.1"/>
    </source>
</evidence>
<reference evidence="1 2" key="1">
    <citation type="journal article" date="2016" name="Nat. Commun.">
        <title>Thousands of microbial genomes shed light on interconnected biogeochemical processes in an aquifer system.</title>
        <authorList>
            <person name="Anantharaman K."/>
            <person name="Brown C.T."/>
            <person name="Hug L.A."/>
            <person name="Sharon I."/>
            <person name="Castelle C.J."/>
            <person name="Probst A.J."/>
            <person name="Thomas B.C."/>
            <person name="Singh A."/>
            <person name="Wilkins M.J."/>
            <person name="Karaoz U."/>
            <person name="Brodie E.L."/>
            <person name="Williams K.H."/>
            <person name="Hubbard S.S."/>
            <person name="Banfield J.F."/>
        </authorList>
    </citation>
    <scope>NUCLEOTIDE SEQUENCE [LARGE SCALE GENOMIC DNA]</scope>
</reference>
<sequence>MSALVKNAKGEVLGLRTDEQLVTKTEAYRGVAARLRGINAELKDIAAAGRKGFERREAELNAEAKRFTDYLDKMEKGVSEEQAREAFREGAEVMVDNPFYTEEVAELRDEDIVDITEEPAEVEEGELVYNVEDLRKDYKTMALENHALGKKLQKLEAIQRTIVETISKMMEPGFKHRQALTKLQRDAMTIEDYQAFAFPLLGTEIQEAGDREEIRKKRLPQMLDAVTGQITRTSEQKVKLAEEIARTVKKIRELEKGGQAGGMKKAA</sequence>
<organism evidence="1 2">
    <name type="scientific">Candidatus Uhrbacteria bacterium RIFCSPHIGHO2_12_FULL_60_25</name>
    <dbReference type="NCBI Taxonomy" id="1802399"/>
    <lineage>
        <taxon>Bacteria</taxon>
        <taxon>Candidatus Uhriibacteriota</taxon>
    </lineage>
</organism>
<name>A0A1F7UMX0_9BACT</name>
<protein>
    <submittedName>
        <fullName evidence="1">Uncharacterized protein</fullName>
    </submittedName>
</protein>
<dbReference type="Proteomes" id="UP000176603">
    <property type="component" value="Unassembled WGS sequence"/>
</dbReference>
<accession>A0A1F7UMX0</accession>